<evidence type="ECO:0000256" key="5">
    <source>
        <dbReference type="ARBA" id="ARBA00023284"/>
    </source>
</evidence>
<evidence type="ECO:0000256" key="2">
    <source>
        <dbReference type="ARBA" id="ARBA00022448"/>
    </source>
</evidence>
<evidence type="ECO:0000313" key="10">
    <source>
        <dbReference type="Proteomes" id="UP001501237"/>
    </source>
</evidence>
<evidence type="ECO:0000313" key="9">
    <source>
        <dbReference type="EMBL" id="GAA3239251.1"/>
    </source>
</evidence>
<evidence type="ECO:0000256" key="6">
    <source>
        <dbReference type="NCBIfam" id="TIGR01068"/>
    </source>
</evidence>
<evidence type="ECO:0000256" key="1">
    <source>
        <dbReference type="ARBA" id="ARBA00008987"/>
    </source>
</evidence>
<name>A0ABP6QMG7_9ACTN</name>
<keyword evidence="10" id="KW-1185">Reference proteome</keyword>
<keyword evidence="5" id="KW-0676">Redox-active center</keyword>
<keyword evidence="3" id="KW-0249">Electron transport</keyword>
<evidence type="ECO:0000259" key="8">
    <source>
        <dbReference type="PROSITE" id="PS51352"/>
    </source>
</evidence>
<keyword evidence="4" id="KW-1015">Disulfide bond</keyword>
<dbReference type="RefSeq" id="WP_344838529.1">
    <property type="nucleotide sequence ID" value="NZ_BAAAUV010000037.1"/>
</dbReference>
<dbReference type="Gene3D" id="3.40.30.10">
    <property type="entry name" value="Glutaredoxin"/>
    <property type="match status" value="1"/>
</dbReference>
<sequence length="119" mass="13060">MATIALTEETFDEVAQGDGIVLIDFWASWCGPCVRFAPTYEKLSDKHADITFAKVDTEAQQGLSARFDVRSIPTIMAVRDGVIVYAEPGALPEATLENIIEQIRALDMDDVRKKIAEAG</sequence>
<dbReference type="PANTHER" id="PTHR45663">
    <property type="entry name" value="GEO12009P1"/>
    <property type="match status" value="1"/>
</dbReference>
<gene>
    <name evidence="9" type="primary">trxA_3</name>
    <name evidence="9" type="ORF">GCM10010468_75360</name>
</gene>
<protein>
    <recommendedName>
        <fullName evidence="6 7">Thioredoxin</fullName>
    </recommendedName>
</protein>
<dbReference type="CDD" id="cd02947">
    <property type="entry name" value="TRX_family"/>
    <property type="match status" value="1"/>
</dbReference>
<dbReference type="Proteomes" id="UP001501237">
    <property type="component" value="Unassembled WGS sequence"/>
</dbReference>
<reference evidence="10" key="1">
    <citation type="journal article" date="2019" name="Int. J. Syst. Evol. Microbiol.">
        <title>The Global Catalogue of Microorganisms (GCM) 10K type strain sequencing project: providing services to taxonomists for standard genome sequencing and annotation.</title>
        <authorList>
            <consortium name="The Broad Institute Genomics Platform"/>
            <consortium name="The Broad Institute Genome Sequencing Center for Infectious Disease"/>
            <person name="Wu L."/>
            <person name="Ma J."/>
        </authorList>
    </citation>
    <scope>NUCLEOTIDE SEQUENCE [LARGE SCALE GENOMIC DNA]</scope>
    <source>
        <strain evidence="10">JCM 9377</strain>
    </source>
</reference>
<evidence type="ECO:0000256" key="7">
    <source>
        <dbReference type="PIRNR" id="PIRNR000077"/>
    </source>
</evidence>
<dbReference type="Pfam" id="PF00085">
    <property type="entry name" value="Thioredoxin"/>
    <property type="match status" value="1"/>
</dbReference>
<dbReference type="PROSITE" id="PS51352">
    <property type="entry name" value="THIOREDOXIN_2"/>
    <property type="match status" value="1"/>
</dbReference>
<evidence type="ECO:0000256" key="3">
    <source>
        <dbReference type="ARBA" id="ARBA00022982"/>
    </source>
</evidence>
<keyword evidence="2" id="KW-0813">Transport</keyword>
<dbReference type="NCBIfam" id="TIGR01068">
    <property type="entry name" value="thioredoxin"/>
    <property type="match status" value="1"/>
</dbReference>
<dbReference type="InterPro" id="IPR036249">
    <property type="entry name" value="Thioredoxin-like_sf"/>
</dbReference>
<evidence type="ECO:0000256" key="4">
    <source>
        <dbReference type="ARBA" id="ARBA00023157"/>
    </source>
</evidence>
<accession>A0ABP6QMG7</accession>
<dbReference type="EMBL" id="BAAAUV010000037">
    <property type="protein sequence ID" value="GAA3239251.1"/>
    <property type="molecule type" value="Genomic_DNA"/>
</dbReference>
<dbReference type="PROSITE" id="PS00194">
    <property type="entry name" value="THIOREDOXIN_1"/>
    <property type="match status" value="1"/>
</dbReference>
<dbReference type="PRINTS" id="PR00421">
    <property type="entry name" value="THIOREDOXIN"/>
</dbReference>
<dbReference type="PIRSF" id="PIRSF000077">
    <property type="entry name" value="Thioredoxin"/>
    <property type="match status" value="1"/>
</dbReference>
<dbReference type="InterPro" id="IPR005746">
    <property type="entry name" value="Thioredoxin"/>
</dbReference>
<dbReference type="PANTHER" id="PTHR45663:SF40">
    <property type="entry name" value="THIOREDOXIN 2"/>
    <property type="match status" value="1"/>
</dbReference>
<dbReference type="InterPro" id="IPR017937">
    <property type="entry name" value="Thioredoxin_CS"/>
</dbReference>
<organism evidence="9 10">
    <name type="scientific">Actinocorallia longicatena</name>
    <dbReference type="NCBI Taxonomy" id="111803"/>
    <lineage>
        <taxon>Bacteria</taxon>
        <taxon>Bacillati</taxon>
        <taxon>Actinomycetota</taxon>
        <taxon>Actinomycetes</taxon>
        <taxon>Streptosporangiales</taxon>
        <taxon>Thermomonosporaceae</taxon>
        <taxon>Actinocorallia</taxon>
    </lineage>
</organism>
<dbReference type="SUPFAM" id="SSF52833">
    <property type="entry name" value="Thioredoxin-like"/>
    <property type="match status" value="1"/>
</dbReference>
<comment type="similarity">
    <text evidence="1 7">Belongs to the thioredoxin family.</text>
</comment>
<proteinExistence type="inferred from homology"/>
<dbReference type="InterPro" id="IPR013766">
    <property type="entry name" value="Thioredoxin_domain"/>
</dbReference>
<feature type="domain" description="Thioredoxin" evidence="8">
    <location>
        <begin position="1"/>
        <end position="105"/>
    </location>
</feature>
<comment type="caution">
    <text evidence="9">The sequence shown here is derived from an EMBL/GenBank/DDBJ whole genome shotgun (WGS) entry which is preliminary data.</text>
</comment>